<keyword evidence="4" id="KW-1185">Reference proteome</keyword>
<dbReference type="Pfam" id="PF04480">
    <property type="entry name" value="DUF559"/>
    <property type="match status" value="1"/>
</dbReference>
<gene>
    <name evidence="3" type="ORF">ACFQZQ_11150</name>
</gene>
<keyword evidence="3" id="KW-0255">Endonuclease</keyword>
<evidence type="ECO:0000259" key="2">
    <source>
        <dbReference type="Pfam" id="PF04480"/>
    </source>
</evidence>
<proteinExistence type="predicted"/>
<dbReference type="RefSeq" id="WP_386812867.1">
    <property type="nucleotide sequence ID" value="NZ_JBHTIH010000004.1"/>
</dbReference>
<dbReference type="InterPro" id="IPR011335">
    <property type="entry name" value="Restrct_endonuc-II-like"/>
</dbReference>
<name>A0ABW2YN36_9GAMM</name>
<keyword evidence="3" id="KW-0378">Hydrolase</keyword>
<dbReference type="PANTHER" id="PTHR38590:SF1">
    <property type="entry name" value="BLL0828 PROTEIN"/>
    <property type="match status" value="1"/>
</dbReference>
<dbReference type="EMBL" id="JBHTIH010000004">
    <property type="protein sequence ID" value="MFD0739839.1"/>
    <property type="molecule type" value="Genomic_DNA"/>
</dbReference>
<dbReference type="InterPro" id="IPR047216">
    <property type="entry name" value="Endonuclease_DUF559_bact"/>
</dbReference>
<reference evidence="4" key="1">
    <citation type="journal article" date="2019" name="Int. J. Syst. Evol. Microbiol.">
        <title>The Global Catalogue of Microorganisms (GCM) 10K type strain sequencing project: providing services to taxonomists for standard genome sequencing and annotation.</title>
        <authorList>
            <consortium name="The Broad Institute Genomics Platform"/>
            <consortium name="The Broad Institute Genome Sequencing Center for Infectious Disease"/>
            <person name="Wu L."/>
            <person name="Ma J."/>
        </authorList>
    </citation>
    <scope>NUCLEOTIDE SEQUENCE [LARGE SCALE GENOMIC DNA]</scope>
    <source>
        <strain evidence="4">CCUG 55491</strain>
    </source>
</reference>
<dbReference type="Gene3D" id="3.40.960.10">
    <property type="entry name" value="VSR Endonuclease"/>
    <property type="match status" value="1"/>
</dbReference>
<feature type="domain" description="DUF559" evidence="2">
    <location>
        <begin position="4"/>
        <end position="109"/>
    </location>
</feature>
<evidence type="ECO:0000313" key="4">
    <source>
        <dbReference type="Proteomes" id="UP001597090"/>
    </source>
</evidence>
<keyword evidence="3" id="KW-0540">Nuclease</keyword>
<dbReference type="PANTHER" id="PTHR38590">
    <property type="entry name" value="BLL0828 PROTEIN"/>
    <property type="match status" value="1"/>
</dbReference>
<dbReference type="Proteomes" id="UP001597090">
    <property type="component" value="Unassembled WGS sequence"/>
</dbReference>
<evidence type="ECO:0000256" key="1">
    <source>
        <dbReference type="SAM" id="MobiDB-lite"/>
    </source>
</evidence>
<organism evidence="3 4">
    <name type="scientific">Lysobacter koreensis</name>
    <dbReference type="NCBI Taxonomy" id="266122"/>
    <lineage>
        <taxon>Bacteria</taxon>
        <taxon>Pseudomonadati</taxon>
        <taxon>Pseudomonadota</taxon>
        <taxon>Gammaproteobacteria</taxon>
        <taxon>Lysobacterales</taxon>
        <taxon>Lysobacteraceae</taxon>
        <taxon>Lysobacter</taxon>
    </lineage>
</organism>
<evidence type="ECO:0000313" key="3">
    <source>
        <dbReference type="EMBL" id="MFD0739839.1"/>
    </source>
</evidence>
<dbReference type="SUPFAM" id="SSF52980">
    <property type="entry name" value="Restriction endonuclease-like"/>
    <property type="match status" value="1"/>
</dbReference>
<dbReference type="InterPro" id="IPR007569">
    <property type="entry name" value="DUF559"/>
</dbReference>
<dbReference type="GO" id="GO:0004519">
    <property type="term" value="F:endonuclease activity"/>
    <property type="evidence" value="ECO:0007669"/>
    <property type="project" value="UniProtKB-KW"/>
</dbReference>
<feature type="region of interest" description="Disordered" evidence="1">
    <location>
        <begin position="136"/>
        <end position="176"/>
    </location>
</feature>
<accession>A0ABW2YN36</accession>
<comment type="caution">
    <text evidence="3">The sequence shown here is derived from an EMBL/GenBank/DDBJ whole genome shotgun (WGS) entry which is preliminary data.</text>
</comment>
<dbReference type="CDD" id="cd01038">
    <property type="entry name" value="Endonuclease_DUF559"/>
    <property type="match status" value="1"/>
</dbReference>
<sequence length="176" mass="19773">MDSLRRNARALRNRSTDAERQLWRYLRGRQLDGFRFRRQVPLAGYVVDFLCPQARLIIELDGGQHLEQIAYDQRRTAALVGLGYRVARYWNDDVLMKIDDVVADIHRHITEGFTPPQPVRPAGIACGRSSGRKLMACKRPSSPPSLCGREGANSNSNSNSRNSESNSNESSEGEGE</sequence>
<protein>
    <submittedName>
        <fullName evidence="3">Endonuclease domain-containing protein</fullName>
    </submittedName>
</protein>
<feature type="compositionally biased region" description="Low complexity" evidence="1">
    <location>
        <begin position="148"/>
        <end position="170"/>
    </location>
</feature>